<evidence type="ECO:0000313" key="1">
    <source>
        <dbReference type="EMBL" id="GAG15632.1"/>
    </source>
</evidence>
<organism evidence="1">
    <name type="scientific">marine sediment metagenome</name>
    <dbReference type="NCBI Taxonomy" id="412755"/>
    <lineage>
        <taxon>unclassified sequences</taxon>
        <taxon>metagenomes</taxon>
        <taxon>ecological metagenomes</taxon>
    </lineage>
</organism>
<dbReference type="EMBL" id="BARS01037798">
    <property type="protein sequence ID" value="GAG15632.1"/>
    <property type="molecule type" value="Genomic_DNA"/>
</dbReference>
<accession>X0VWY5</accession>
<dbReference type="AlphaFoldDB" id="X0VWY5"/>
<proteinExistence type="predicted"/>
<gene>
    <name evidence="1" type="ORF">S01H1_57911</name>
</gene>
<reference evidence="1" key="1">
    <citation type="journal article" date="2014" name="Front. Microbiol.">
        <title>High frequency of phylogenetically diverse reductive dehalogenase-homologous genes in deep subseafloor sedimentary metagenomes.</title>
        <authorList>
            <person name="Kawai M."/>
            <person name="Futagami T."/>
            <person name="Toyoda A."/>
            <person name="Takaki Y."/>
            <person name="Nishi S."/>
            <person name="Hori S."/>
            <person name="Arai W."/>
            <person name="Tsubouchi T."/>
            <person name="Morono Y."/>
            <person name="Uchiyama I."/>
            <person name="Ito T."/>
            <person name="Fujiyama A."/>
            <person name="Inagaki F."/>
            <person name="Takami H."/>
        </authorList>
    </citation>
    <scope>NUCLEOTIDE SEQUENCE</scope>
    <source>
        <strain evidence="1">Expedition CK06-06</strain>
    </source>
</reference>
<sequence>MTYYHDYWVCDGCGEGTADTDWDSWTHEGYDKDYCPECTKQN</sequence>
<protein>
    <submittedName>
        <fullName evidence="1">Uncharacterized protein</fullName>
    </submittedName>
</protein>
<name>X0VWY5_9ZZZZ</name>
<feature type="non-terminal residue" evidence="1">
    <location>
        <position position="42"/>
    </location>
</feature>
<comment type="caution">
    <text evidence="1">The sequence shown here is derived from an EMBL/GenBank/DDBJ whole genome shotgun (WGS) entry which is preliminary data.</text>
</comment>